<comment type="caution">
    <text evidence="2">The sequence shown here is derived from an EMBL/GenBank/DDBJ whole genome shotgun (WGS) entry which is preliminary data.</text>
</comment>
<feature type="transmembrane region" description="Helical" evidence="1">
    <location>
        <begin position="65"/>
        <end position="89"/>
    </location>
</feature>
<gene>
    <name evidence="2" type="ORF">KYN89_01320</name>
</gene>
<evidence type="ECO:0000313" key="3">
    <source>
        <dbReference type="Proteomes" id="UP000759298"/>
    </source>
</evidence>
<reference evidence="2 3" key="1">
    <citation type="submission" date="2021-07" db="EMBL/GenBank/DDBJ databases">
        <title>Alteriqipengyuania abyssalis NZ-12B nov, sp.nov isolated from deep sea sponge in pacific ocean.</title>
        <authorList>
            <person name="Tareen S."/>
            <person name="Wink J."/>
        </authorList>
    </citation>
    <scope>NUCLEOTIDE SEQUENCE [LARGE SCALE GENOMIC DNA]</scope>
    <source>
        <strain evidence="2 3">NZ-12B</strain>
    </source>
</reference>
<evidence type="ECO:0008006" key="4">
    <source>
        <dbReference type="Google" id="ProtNLM"/>
    </source>
</evidence>
<keyword evidence="3" id="KW-1185">Reference proteome</keyword>
<evidence type="ECO:0000313" key="2">
    <source>
        <dbReference type="EMBL" id="MBY8335677.1"/>
    </source>
</evidence>
<organism evidence="2 3">
    <name type="scientific">Alteriqipengyuania abyssalis</name>
    <dbReference type="NCBI Taxonomy" id="2860200"/>
    <lineage>
        <taxon>Bacteria</taxon>
        <taxon>Pseudomonadati</taxon>
        <taxon>Pseudomonadota</taxon>
        <taxon>Alphaproteobacteria</taxon>
        <taxon>Sphingomonadales</taxon>
        <taxon>Erythrobacteraceae</taxon>
        <taxon>Alteriqipengyuania</taxon>
    </lineage>
</organism>
<protein>
    <recommendedName>
        <fullName evidence="4">DUF4013 domain-containing protein</fullName>
    </recommendedName>
</protein>
<feature type="transmembrane region" description="Helical" evidence="1">
    <location>
        <begin position="169"/>
        <end position="193"/>
    </location>
</feature>
<feature type="transmembrane region" description="Helical" evidence="1">
    <location>
        <begin position="25"/>
        <end position="45"/>
    </location>
</feature>
<sequence length="247" mass="25262">MEREANVSGILSQTVDVIGAAGRAVLIYVVVLGLFNGIGGLAGLAEMDDNVFSVGIRSGVLNADTLGLAAVLYQLLGLVLYVVAAFFLLRQMLKQIGRPARGGNLLSYLAMSVLAMIGLMIGLVLLIIPALILLVRWSAANGFLLSGDKGITGALGASWEATDGRGLSIFGAGLVLWIGLAVLSSIVVGIVAATGFTASGGFSPLFGVAMTVSGLIEAFNNAASFAFSIAVFHLVAPADTSVADVFE</sequence>
<feature type="transmembrane region" description="Helical" evidence="1">
    <location>
        <begin position="205"/>
        <end position="236"/>
    </location>
</feature>
<keyword evidence="1" id="KW-0812">Transmembrane</keyword>
<keyword evidence="1" id="KW-1133">Transmembrane helix</keyword>
<dbReference type="EMBL" id="JAHWXP010000001">
    <property type="protein sequence ID" value="MBY8335677.1"/>
    <property type="molecule type" value="Genomic_DNA"/>
</dbReference>
<dbReference type="Proteomes" id="UP000759298">
    <property type="component" value="Unassembled WGS sequence"/>
</dbReference>
<keyword evidence="1" id="KW-0472">Membrane</keyword>
<dbReference type="RefSeq" id="WP_222823457.1">
    <property type="nucleotide sequence ID" value="NZ_JAHWXP010000001.1"/>
</dbReference>
<name>A0ABS7PCZ3_9SPHN</name>
<proteinExistence type="predicted"/>
<feature type="transmembrane region" description="Helical" evidence="1">
    <location>
        <begin position="109"/>
        <end position="135"/>
    </location>
</feature>
<evidence type="ECO:0000256" key="1">
    <source>
        <dbReference type="SAM" id="Phobius"/>
    </source>
</evidence>
<accession>A0ABS7PCZ3</accession>